<gene>
    <name evidence="2" type="ORF">EDD80_103259</name>
</gene>
<name>A0A4R3KUP9_9SPHI</name>
<evidence type="ECO:0000256" key="1">
    <source>
        <dbReference type="SAM" id="MobiDB-lite"/>
    </source>
</evidence>
<dbReference type="OrthoDB" id="9781616at2"/>
<dbReference type="AlphaFoldDB" id="A0A4R3KUP9"/>
<dbReference type="EMBL" id="SMAD01000003">
    <property type="protein sequence ID" value="TCS88395.1"/>
    <property type="molecule type" value="Genomic_DNA"/>
</dbReference>
<comment type="caution">
    <text evidence="2">The sequence shown here is derived from an EMBL/GenBank/DDBJ whole genome shotgun (WGS) entry which is preliminary data.</text>
</comment>
<accession>A0A4R3KUP9</accession>
<dbReference type="InterPro" id="IPR008323">
    <property type="entry name" value="UCP033563"/>
</dbReference>
<sequence>MPHIKPFCGIRPVQEYVERVITSPPDLPLDEAALSQLSANPQSFLNLVAPPLANEFLQGSRDALIYKQAAENLHTFLENGILQKEEVPCLYLYTVEGTGSRQTGIWTVTLFDDYLNNRVRKHEYTRIERENSIADYVRQTGIDANPVLIAYKPHQGIDRLAGSYLQQAPALSFSKEGKQHTLRRIASATDIQLLVSYFDELPAAYLADGHHRAAALSSYGVERRKFNFKHTGEEEYNFFSSIYFSSETLEIKAFNRLVKDLNGLSNATFLEKLSIDFHVSERAAPPAPEPGCFGMYLAGQWYFLLPLNTVEQPGDVPAGIPQERSGESGAAEIQAGPESQARTAMDPVKALDVTLLQERILAPLLGINDPRTNERIRFSGGAVQEALAREVDNGAAAVLFSLYPTSIHQLMAVADAGLVMPPKSTWFEPKLDLGILTHYID</sequence>
<keyword evidence="3" id="KW-1185">Reference proteome</keyword>
<evidence type="ECO:0000313" key="3">
    <source>
        <dbReference type="Proteomes" id="UP000295807"/>
    </source>
</evidence>
<dbReference type="PANTHER" id="PTHR36454">
    <property type="entry name" value="LMO2823 PROTEIN"/>
    <property type="match status" value="1"/>
</dbReference>
<organism evidence="2 3">
    <name type="scientific">Anseongella ginsenosidimutans</name>
    <dbReference type="NCBI Taxonomy" id="496056"/>
    <lineage>
        <taxon>Bacteria</taxon>
        <taxon>Pseudomonadati</taxon>
        <taxon>Bacteroidota</taxon>
        <taxon>Sphingobacteriia</taxon>
        <taxon>Sphingobacteriales</taxon>
        <taxon>Sphingobacteriaceae</taxon>
        <taxon>Anseongella</taxon>
    </lineage>
</organism>
<dbReference type="RefSeq" id="WP_132128606.1">
    <property type="nucleotide sequence ID" value="NZ_SMAD01000003.1"/>
</dbReference>
<reference evidence="2 3" key="1">
    <citation type="submission" date="2019-03" db="EMBL/GenBank/DDBJ databases">
        <title>Genomic Encyclopedia of Type Strains, Phase IV (KMG-IV): sequencing the most valuable type-strain genomes for metagenomic binning, comparative biology and taxonomic classification.</title>
        <authorList>
            <person name="Goeker M."/>
        </authorList>
    </citation>
    <scope>NUCLEOTIDE SEQUENCE [LARGE SCALE GENOMIC DNA]</scope>
    <source>
        <strain evidence="2 3">DSM 21100</strain>
    </source>
</reference>
<evidence type="ECO:0000313" key="2">
    <source>
        <dbReference type="EMBL" id="TCS88395.1"/>
    </source>
</evidence>
<proteinExistence type="predicted"/>
<protein>
    <submittedName>
        <fullName evidence="2">Uncharacterized protein (DUF1015 family)</fullName>
    </submittedName>
</protein>
<dbReference type="PANTHER" id="PTHR36454:SF1">
    <property type="entry name" value="DUF1015 DOMAIN-CONTAINING PROTEIN"/>
    <property type="match status" value="1"/>
</dbReference>
<dbReference type="Pfam" id="PF06245">
    <property type="entry name" value="DUF1015"/>
    <property type="match status" value="1"/>
</dbReference>
<dbReference type="Proteomes" id="UP000295807">
    <property type="component" value="Unassembled WGS sequence"/>
</dbReference>
<feature type="region of interest" description="Disordered" evidence="1">
    <location>
        <begin position="316"/>
        <end position="342"/>
    </location>
</feature>